<dbReference type="InParanoid" id="A0A2V0NTR1"/>
<dbReference type="SUPFAM" id="SSF56655">
    <property type="entry name" value="Carbohydrate phosphatase"/>
    <property type="match status" value="1"/>
</dbReference>
<dbReference type="FunFam" id="3.40.190.80:FF:000013">
    <property type="entry name" value="Inositol monophosphatase"/>
    <property type="match status" value="1"/>
</dbReference>
<reference evidence="8 9" key="1">
    <citation type="journal article" date="2018" name="Sci. Rep.">
        <title>Raphidocelis subcapitata (=Pseudokirchneriella subcapitata) provides an insight into genome evolution and environmental adaptations in the Sphaeropleales.</title>
        <authorList>
            <person name="Suzuki S."/>
            <person name="Yamaguchi H."/>
            <person name="Nakajima N."/>
            <person name="Kawachi M."/>
        </authorList>
    </citation>
    <scope>NUCLEOTIDE SEQUENCE [LARGE SCALE GENOMIC DNA]</scope>
    <source>
        <strain evidence="8 9">NIES-35</strain>
    </source>
</reference>
<dbReference type="GO" id="GO:0046872">
    <property type="term" value="F:metal ion binding"/>
    <property type="evidence" value="ECO:0007669"/>
    <property type="project" value="UniProtKB-KW"/>
</dbReference>
<dbReference type="PANTHER" id="PTHR43200:SF6">
    <property type="entry name" value="3'(2'),5'-BISPHOSPHATE NUCLEOTIDASE"/>
    <property type="match status" value="1"/>
</dbReference>
<dbReference type="AlphaFoldDB" id="A0A2V0NTR1"/>
<feature type="binding site" evidence="6">
    <location>
        <position position="124"/>
    </location>
    <ligand>
        <name>Mg(2+)</name>
        <dbReference type="ChEBI" id="CHEBI:18420"/>
        <label>1</label>
        <note>catalytic</note>
    </ligand>
</feature>
<evidence type="ECO:0000256" key="1">
    <source>
        <dbReference type="ARBA" id="ARBA00001946"/>
    </source>
</evidence>
<comment type="caution">
    <text evidence="8">The sequence shown here is derived from an EMBL/GenBank/DDBJ whole genome shotgun (WGS) entry which is preliminary data.</text>
</comment>
<dbReference type="CDD" id="cd01641">
    <property type="entry name" value="Bacterial_IMPase_like_1"/>
    <property type="match status" value="1"/>
</dbReference>
<comment type="similarity">
    <text evidence="2">Belongs to the inositol monophosphatase superfamily.</text>
</comment>
<feature type="binding site" evidence="6">
    <location>
        <position position="254"/>
    </location>
    <ligand>
        <name>Mg(2+)</name>
        <dbReference type="ChEBI" id="CHEBI:18420"/>
        <label>1</label>
        <note>catalytic</note>
    </ligand>
</feature>
<dbReference type="InterPro" id="IPR000760">
    <property type="entry name" value="Inositol_monophosphatase-like"/>
</dbReference>
<keyword evidence="3 6" id="KW-0479">Metal-binding</keyword>
<sequence>MQLHARVGSRTASRTSSLRGSSGRPGPAAAAGARAAAPRRGRRMAAPPAAAQSGAVALDPAAVDLAHRLADAAARITTRYFRSSSFDVDTKSDASPVTIADREAEAAMRALIRGAFPDHGVFGEEHGRLAVERARRRRGKSEPLFGTLVALLHRGTPLLGLIDAPALRERWLGVAGQRTTLNGAPVRTRACGEVGAAYMYSTTPHMFSGDNEAAWSRLRSSVRIPLYGCDCYAYGLLAAGHCDLVCEADLKPYDYAALVPVVQGAGGVITDWSGQPLRWWPDGPDAAVRPGEVLAAGDERAHAQALRILDWR</sequence>
<evidence type="ECO:0000256" key="7">
    <source>
        <dbReference type="SAM" id="MobiDB-lite"/>
    </source>
</evidence>
<keyword evidence="4" id="KW-0378">Hydrolase</keyword>
<dbReference type="InterPro" id="IPR051090">
    <property type="entry name" value="Inositol_monoP_superfamily"/>
</dbReference>
<dbReference type="EMBL" id="BDRX01000021">
    <property type="protein sequence ID" value="GBF91058.1"/>
    <property type="molecule type" value="Genomic_DNA"/>
</dbReference>
<name>A0A2V0NTR1_9CHLO</name>
<protein>
    <submittedName>
        <fullName evidence="8">Bifunctional phosphatase chloroplastic</fullName>
    </submittedName>
</protein>
<gene>
    <name evidence="8" type="ORF">Rsub_03914</name>
</gene>
<accession>A0A2V0NTR1</accession>
<evidence type="ECO:0000256" key="3">
    <source>
        <dbReference type="ARBA" id="ARBA00022723"/>
    </source>
</evidence>
<evidence type="ECO:0000256" key="6">
    <source>
        <dbReference type="PIRSR" id="PIRSR600760-2"/>
    </source>
</evidence>
<dbReference type="FunCoup" id="A0A2V0NTR1">
    <property type="interactions" value="176"/>
</dbReference>
<proteinExistence type="inferred from homology"/>
<feature type="compositionally biased region" description="Low complexity" evidence="7">
    <location>
        <begin position="8"/>
        <end position="36"/>
    </location>
</feature>
<evidence type="ECO:0000256" key="5">
    <source>
        <dbReference type="ARBA" id="ARBA00022842"/>
    </source>
</evidence>
<dbReference type="Pfam" id="PF00459">
    <property type="entry name" value="Inositol_P"/>
    <property type="match status" value="2"/>
</dbReference>
<feature type="region of interest" description="Disordered" evidence="7">
    <location>
        <begin position="1"/>
        <end position="52"/>
    </location>
</feature>
<dbReference type="Gene3D" id="3.30.540.10">
    <property type="entry name" value="Fructose-1,6-Bisphosphatase, subunit A, domain 1"/>
    <property type="match status" value="2"/>
</dbReference>
<dbReference type="GO" id="GO:0000105">
    <property type="term" value="P:L-histidine biosynthetic process"/>
    <property type="evidence" value="ECO:0007669"/>
    <property type="project" value="TreeGrafter"/>
</dbReference>
<organism evidence="8 9">
    <name type="scientific">Raphidocelis subcapitata</name>
    <dbReference type="NCBI Taxonomy" id="307507"/>
    <lineage>
        <taxon>Eukaryota</taxon>
        <taxon>Viridiplantae</taxon>
        <taxon>Chlorophyta</taxon>
        <taxon>core chlorophytes</taxon>
        <taxon>Chlorophyceae</taxon>
        <taxon>CS clade</taxon>
        <taxon>Sphaeropleales</taxon>
        <taxon>Selenastraceae</taxon>
        <taxon>Raphidocelis</taxon>
    </lineage>
</organism>
<dbReference type="OrthoDB" id="10254945at2759"/>
<evidence type="ECO:0000256" key="4">
    <source>
        <dbReference type="ARBA" id="ARBA00022801"/>
    </source>
</evidence>
<dbReference type="GO" id="GO:0016791">
    <property type="term" value="F:phosphatase activity"/>
    <property type="evidence" value="ECO:0007669"/>
    <property type="project" value="UniProtKB-ARBA"/>
</dbReference>
<comment type="cofactor">
    <cofactor evidence="1 6">
        <name>Mg(2+)</name>
        <dbReference type="ChEBI" id="CHEBI:18420"/>
    </cofactor>
</comment>
<dbReference type="Proteomes" id="UP000247498">
    <property type="component" value="Unassembled WGS sequence"/>
</dbReference>
<evidence type="ECO:0000256" key="2">
    <source>
        <dbReference type="ARBA" id="ARBA00009759"/>
    </source>
</evidence>
<dbReference type="PANTHER" id="PTHR43200">
    <property type="entry name" value="PHOSPHATASE"/>
    <property type="match status" value="1"/>
</dbReference>
<dbReference type="PRINTS" id="PR00377">
    <property type="entry name" value="IMPHPHTASES"/>
</dbReference>
<evidence type="ECO:0000313" key="8">
    <source>
        <dbReference type="EMBL" id="GBF91058.1"/>
    </source>
</evidence>
<evidence type="ECO:0000313" key="9">
    <source>
        <dbReference type="Proteomes" id="UP000247498"/>
    </source>
</evidence>
<keyword evidence="9" id="KW-1185">Reference proteome</keyword>
<dbReference type="STRING" id="307507.A0A2V0NTR1"/>
<dbReference type="Gene3D" id="3.40.190.80">
    <property type="match status" value="1"/>
</dbReference>
<keyword evidence="5 6" id="KW-0460">Magnesium</keyword>